<evidence type="ECO:0000313" key="3">
    <source>
        <dbReference type="Proteomes" id="UP000677054"/>
    </source>
</evidence>
<feature type="region of interest" description="Disordered" evidence="1">
    <location>
        <begin position="211"/>
        <end position="245"/>
    </location>
</feature>
<dbReference type="Proteomes" id="UP000677054">
    <property type="component" value="Unassembled WGS sequence"/>
</dbReference>
<gene>
    <name evidence="2" type="ORF">DSTB1V02_LOCUS9768</name>
</gene>
<feature type="compositionally biased region" description="Polar residues" evidence="1">
    <location>
        <begin position="90"/>
        <end position="102"/>
    </location>
</feature>
<keyword evidence="3" id="KW-1185">Reference proteome</keyword>
<dbReference type="EMBL" id="CAJPEV010002595">
    <property type="protein sequence ID" value="CAG0897426.1"/>
    <property type="molecule type" value="Genomic_DNA"/>
</dbReference>
<dbReference type="AlphaFoldDB" id="A0A7R9FPC3"/>
<sequence length="317" mass="35613">MIPGSWTNLTRSVLRQPSRRCCAEQDSVTPRPGVTTTTRRDRRLCSSRFVAIQLSGGSSHDRFYPARAETFLSFVAFRSLRRTGRVSSATLKKSADGTISPSENEREDPWQEAALPRVHVALEGSHVTQSLNPQFSRVGTRDKLRSHKRLKHLNLKFAFAVRYRWEPRASVVARAWCDEDLRSLLIRTPSAHTHFTYDPYYCGLRAKASNSPRGGNPNAFKEGLSGRKGGGGTRGNNHNNNNNNNNSIIPAHTPFFPLNHARSMEANLCQLGFYPQKGEMKLIGDLHARAMTKNNSNKLHHSRTLPQIINERGMSKV</sequence>
<dbReference type="EMBL" id="LR902112">
    <property type="protein sequence ID" value="CAD7249984.1"/>
    <property type="molecule type" value="Genomic_DNA"/>
</dbReference>
<feature type="region of interest" description="Disordered" evidence="1">
    <location>
        <begin position="90"/>
        <end position="109"/>
    </location>
</feature>
<protein>
    <submittedName>
        <fullName evidence="2">Uncharacterized protein</fullName>
    </submittedName>
</protein>
<accession>A0A7R9FPC3</accession>
<name>A0A7R9FPC3_9CRUS</name>
<reference evidence="2" key="1">
    <citation type="submission" date="2020-11" db="EMBL/GenBank/DDBJ databases">
        <authorList>
            <person name="Tran Van P."/>
        </authorList>
    </citation>
    <scope>NUCLEOTIDE SEQUENCE</scope>
</reference>
<evidence type="ECO:0000256" key="1">
    <source>
        <dbReference type="SAM" id="MobiDB-lite"/>
    </source>
</evidence>
<evidence type="ECO:0000313" key="2">
    <source>
        <dbReference type="EMBL" id="CAD7249984.1"/>
    </source>
</evidence>
<proteinExistence type="predicted"/>
<organism evidence="2">
    <name type="scientific">Darwinula stevensoni</name>
    <dbReference type="NCBI Taxonomy" id="69355"/>
    <lineage>
        <taxon>Eukaryota</taxon>
        <taxon>Metazoa</taxon>
        <taxon>Ecdysozoa</taxon>
        <taxon>Arthropoda</taxon>
        <taxon>Crustacea</taxon>
        <taxon>Oligostraca</taxon>
        <taxon>Ostracoda</taxon>
        <taxon>Podocopa</taxon>
        <taxon>Podocopida</taxon>
        <taxon>Darwinulocopina</taxon>
        <taxon>Darwinuloidea</taxon>
        <taxon>Darwinulidae</taxon>
        <taxon>Darwinula</taxon>
    </lineage>
</organism>
<feature type="compositionally biased region" description="Low complexity" evidence="1">
    <location>
        <begin position="235"/>
        <end position="245"/>
    </location>
</feature>